<feature type="domain" description="Chalcone isomerase" evidence="2">
    <location>
        <begin position="64"/>
        <end position="169"/>
    </location>
</feature>
<dbReference type="PROSITE" id="PS51257">
    <property type="entry name" value="PROKAR_LIPOPROTEIN"/>
    <property type="match status" value="1"/>
</dbReference>
<evidence type="ECO:0000313" key="3">
    <source>
        <dbReference type="EMBL" id="MFC4363472.1"/>
    </source>
</evidence>
<keyword evidence="4" id="KW-1185">Reference proteome</keyword>
<name>A0ABV8V6G4_9GAMM</name>
<evidence type="ECO:0000313" key="4">
    <source>
        <dbReference type="Proteomes" id="UP001595840"/>
    </source>
</evidence>
<organism evidence="3 4">
    <name type="scientific">Simiduia curdlanivorans</name>
    <dbReference type="NCBI Taxonomy" id="1492769"/>
    <lineage>
        <taxon>Bacteria</taxon>
        <taxon>Pseudomonadati</taxon>
        <taxon>Pseudomonadota</taxon>
        <taxon>Gammaproteobacteria</taxon>
        <taxon>Cellvibrionales</taxon>
        <taxon>Cellvibrionaceae</taxon>
        <taxon>Simiduia</taxon>
    </lineage>
</organism>
<dbReference type="Pfam" id="PF16036">
    <property type="entry name" value="Chalcone_3"/>
    <property type="match status" value="1"/>
</dbReference>
<dbReference type="EMBL" id="JBHSCX010000020">
    <property type="protein sequence ID" value="MFC4363472.1"/>
    <property type="molecule type" value="Genomic_DNA"/>
</dbReference>
<evidence type="ECO:0000256" key="1">
    <source>
        <dbReference type="SAM" id="SignalP"/>
    </source>
</evidence>
<proteinExistence type="predicted"/>
<dbReference type="RefSeq" id="WP_290261307.1">
    <property type="nucleotide sequence ID" value="NZ_JAUFQG010000004.1"/>
</dbReference>
<dbReference type="GO" id="GO:0016853">
    <property type="term" value="F:isomerase activity"/>
    <property type="evidence" value="ECO:0007669"/>
    <property type="project" value="UniProtKB-KW"/>
</dbReference>
<comment type="caution">
    <text evidence="3">The sequence shown here is derived from an EMBL/GenBank/DDBJ whole genome shotgun (WGS) entry which is preliminary data.</text>
</comment>
<keyword evidence="1" id="KW-0732">Signal</keyword>
<accession>A0ABV8V6G4</accession>
<evidence type="ECO:0000259" key="2">
    <source>
        <dbReference type="Pfam" id="PF16036"/>
    </source>
</evidence>
<feature type="chain" id="PRO_5046477691" evidence="1">
    <location>
        <begin position="21"/>
        <end position="172"/>
    </location>
</feature>
<sequence>MKFFILAGLLSSLPVLSALACSSIQELKTVGQADLTVWGFSVYSARTLSCSGEKISDAAALPRPFALELTYARDISRQDLLDNTREQWQRLGLYRSDSEVWLEQLSAMWPSVTKGDRLTLYLTPKGASEFYFADNKIGEVTEPIFGTHFLAIWLDQNASYQKARQKLLGDIQ</sequence>
<keyword evidence="3" id="KW-0413">Isomerase</keyword>
<feature type="signal peptide" evidence="1">
    <location>
        <begin position="1"/>
        <end position="20"/>
    </location>
</feature>
<dbReference type="Proteomes" id="UP001595840">
    <property type="component" value="Unassembled WGS sequence"/>
</dbReference>
<reference evidence="4" key="1">
    <citation type="journal article" date="2019" name="Int. J. Syst. Evol. Microbiol.">
        <title>The Global Catalogue of Microorganisms (GCM) 10K type strain sequencing project: providing services to taxonomists for standard genome sequencing and annotation.</title>
        <authorList>
            <consortium name="The Broad Institute Genomics Platform"/>
            <consortium name="The Broad Institute Genome Sequencing Center for Infectious Disease"/>
            <person name="Wu L."/>
            <person name="Ma J."/>
        </authorList>
    </citation>
    <scope>NUCLEOTIDE SEQUENCE [LARGE SCALE GENOMIC DNA]</scope>
    <source>
        <strain evidence="4">CECT 8570</strain>
    </source>
</reference>
<protein>
    <submittedName>
        <fullName evidence="3">Chalcone isomerase family protein</fullName>
    </submittedName>
</protein>
<gene>
    <name evidence="3" type="ORF">ACFOX3_14250</name>
</gene>
<dbReference type="InterPro" id="IPR016087">
    <property type="entry name" value="Chalcone_isomerase"/>
</dbReference>